<evidence type="ECO:0000313" key="4">
    <source>
        <dbReference type="Proteomes" id="UP000217446"/>
    </source>
</evidence>
<name>A0A250VGI8_STROL</name>
<organism evidence="3 4">
    <name type="scientific">Streptomyces olivochromogenes</name>
    <dbReference type="NCBI Taxonomy" id="1963"/>
    <lineage>
        <taxon>Bacteria</taxon>
        <taxon>Bacillati</taxon>
        <taxon>Actinomycetota</taxon>
        <taxon>Actinomycetes</taxon>
        <taxon>Kitasatosporales</taxon>
        <taxon>Streptomycetaceae</taxon>
        <taxon>Streptomyces</taxon>
    </lineage>
</organism>
<feature type="compositionally biased region" description="Low complexity" evidence="1">
    <location>
        <begin position="32"/>
        <end position="50"/>
    </location>
</feature>
<sequence>MKLPLLAVGLSALVLVSACSGGAHSQATATHGATRPPAKATTGTGATPSPIQTPTSPDRLPNPIQSSLPVGSKTLYTKTGHGKGGVTLPASAGKASSITVMWTCAGPSNFDVIATGKRLAGSQCGDGTGVFTAEIPHTKMHELAWKFSAADSVIWRIVVTQPPGK</sequence>
<dbReference type="AlphaFoldDB" id="A0A250VGI8"/>
<reference evidence="4" key="1">
    <citation type="submission" date="2017-05" db="EMBL/GenBank/DDBJ databases">
        <title>Streptomyces olivochromogenes NBRC 3561 whole genome shotgun sequence.</title>
        <authorList>
            <person name="Dohra H."/>
            <person name="Kodani S."/>
        </authorList>
    </citation>
    <scope>NUCLEOTIDE SEQUENCE [LARGE SCALE GENOMIC DNA]</scope>
    <source>
        <strain evidence="4">NBRC 3561</strain>
    </source>
</reference>
<evidence type="ECO:0000313" key="3">
    <source>
        <dbReference type="EMBL" id="GAX53100.1"/>
    </source>
</evidence>
<dbReference type="Proteomes" id="UP000217446">
    <property type="component" value="Unassembled WGS sequence"/>
</dbReference>
<evidence type="ECO:0000256" key="1">
    <source>
        <dbReference type="SAM" id="MobiDB-lite"/>
    </source>
</evidence>
<protein>
    <recommendedName>
        <fullName evidence="5">Lipoprotein</fullName>
    </recommendedName>
</protein>
<feature type="compositionally biased region" description="Polar residues" evidence="1">
    <location>
        <begin position="63"/>
        <end position="73"/>
    </location>
</feature>
<accession>A0A250VGI8</accession>
<dbReference type="EMBL" id="BDQI01000009">
    <property type="protein sequence ID" value="GAX53100.1"/>
    <property type="molecule type" value="Genomic_DNA"/>
</dbReference>
<dbReference type="PROSITE" id="PS51257">
    <property type="entry name" value="PROKAR_LIPOPROTEIN"/>
    <property type="match status" value="1"/>
</dbReference>
<feature type="signal peptide" evidence="2">
    <location>
        <begin position="1"/>
        <end position="25"/>
    </location>
</feature>
<comment type="caution">
    <text evidence="3">The sequence shown here is derived from an EMBL/GenBank/DDBJ whole genome shotgun (WGS) entry which is preliminary data.</text>
</comment>
<gene>
    <name evidence="3" type="ORF">SO3561_04625</name>
</gene>
<keyword evidence="4" id="KW-1185">Reference proteome</keyword>
<keyword evidence="2" id="KW-0732">Signal</keyword>
<proteinExistence type="predicted"/>
<feature type="chain" id="PRO_5038763365" description="Lipoprotein" evidence="2">
    <location>
        <begin position="26"/>
        <end position="165"/>
    </location>
</feature>
<evidence type="ECO:0000256" key="2">
    <source>
        <dbReference type="SAM" id="SignalP"/>
    </source>
</evidence>
<evidence type="ECO:0008006" key="5">
    <source>
        <dbReference type="Google" id="ProtNLM"/>
    </source>
</evidence>
<feature type="region of interest" description="Disordered" evidence="1">
    <location>
        <begin position="25"/>
        <end position="73"/>
    </location>
</feature>
<dbReference type="RefSeq" id="WP_159064398.1">
    <property type="nucleotide sequence ID" value="NZ_BDQI01000009.1"/>
</dbReference>